<keyword evidence="9 12" id="KW-0472">Membrane</keyword>
<evidence type="ECO:0000256" key="7">
    <source>
        <dbReference type="ARBA" id="ARBA00023004"/>
    </source>
</evidence>
<keyword evidence="4" id="KW-0479">Metal-binding</keyword>
<comment type="subcellular location">
    <subcellularLocation>
        <location evidence="2">Membrane</location>
        <topology evidence="2">Multi-pass membrane protein</topology>
    </subcellularLocation>
</comment>
<feature type="transmembrane region" description="Helical" evidence="12">
    <location>
        <begin position="75"/>
        <end position="95"/>
    </location>
</feature>
<keyword evidence="6" id="KW-0560">Oxidoreductase</keyword>
<comment type="pathway">
    <text evidence="10">Porphyrin-containing compound metabolism; heme A biosynthesis; heme A from heme O: step 1/1.</text>
</comment>
<evidence type="ECO:0000256" key="6">
    <source>
        <dbReference type="ARBA" id="ARBA00023002"/>
    </source>
</evidence>
<evidence type="ECO:0000256" key="9">
    <source>
        <dbReference type="ARBA" id="ARBA00023136"/>
    </source>
</evidence>
<keyword evidence="14" id="KW-1185">Reference proteome</keyword>
<dbReference type="InterPro" id="IPR023754">
    <property type="entry name" value="HemeA_Synthase_type2"/>
</dbReference>
<dbReference type="GO" id="GO:0046872">
    <property type="term" value="F:metal ion binding"/>
    <property type="evidence" value="ECO:0007669"/>
    <property type="project" value="UniProtKB-KW"/>
</dbReference>
<dbReference type="Proteomes" id="UP001255856">
    <property type="component" value="Unassembled WGS sequence"/>
</dbReference>
<keyword evidence="5 12" id="KW-1133">Transmembrane helix</keyword>
<keyword evidence="8" id="KW-0350">Heme biosynthesis</keyword>
<evidence type="ECO:0000256" key="4">
    <source>
        <dbReference type="ARBA" id="ARBA00022723"/>
    </source>
</evidence>
<accession>A0AAD9MM71</accession>
<evidence type="ECO:0000256" key="12">
    <source>
        <dbReference type="SAM" id="Phobius"/>
    </source>
</evidence>
<reference evidence="13" key="1">
    <citation type="submission" date="2021-01" db="EMBL/GenBank/DDBJ databases">
        <authorList>
            <person name="Eckstrom K.M.E."/>
        </authorList>
    </citation>
    <scope>NUCLEOTIDE SEQUENCE</scope>
    <source>
        <strain evidence="13">UVCC 0001</strain>
    </source>
</reference>
<feature type="transmembrane region" description="Helical" evidence="12">
    <location>
        <begin position="316"/>
        <end position="333"/>
    </location>
</feature>
<evidence type="ECO:0000256" key="2">
    <source>
        <dbReference type="ARBA" id="ARBA00004141"/>
    </source>
</evidence>
<feature type="transmembrane region" description="Helical" evidence="12">
    <location>
        <begin position="340"/>
        <end position="363"/>
    </location>
</feature>
<evidence type="ECO:0000256" key="3">
    <source>
        <dbReference type="ARBA" id="ARBA00022692"/>
    </source>
</evidence>
<dbReference type="AlphaFoldDB" id="A0AAD9MM71"/>
<comment type="caution">
    <text evidence="13">The sequence shown here is derived from an EMBL/GenBank/DDBJ whole genome shotgun (WGS) entry which is preliminary data.</text>
</comment>
<dbReference type="EMBL" id="JASFZW010000010">
    <property type="protein sequence ID" value="KAK2076486.1"/>
    <property type="molecule type" value="Genomic_DNA"/>
</dbReference>
<dbReference type="GO" id="GO:0016653">
    <property type="term" value="F:oxidoreductase activity, acting on NAD(P)H, heme protein as acceptor"/>
    <property type="evidence" value="ECO:0007669"/>
    <property type="project" value="TreeGrafter"/>
</dbReference>
<protein>
    <submittedName>
        <fullName evidence="13">Uncharacterized protein</fullName>
    </submittedName>
</protein>
<keyword evidence="3 12" id="KW-0812">Transmembrane</keyword>
<dbReference type="PANTHER" id="PTHR23289:SF2">
    <property type="entry name" value="CYTOCHROME C OXIDASE ASSEMBLY PROTEIN COX15 HOMOLOG"/>
    <property type="match status" value="1"/>
</dbReference>
<keyword evidence="7" id="KW-0408">Iron</keyword>
<sequence length="376" mass="39864">MVPSAPLATQLARSGGAPGFAGRLLALRTAAAEVAAKPGRRWASVAAAAAAQRPALAYTAAALSEGLSPGSRRALAWWLGGCSAWVAALIVLGGVTRLTRSGLSMTTWKFTGERVPRTRAEWEAEFELYRRSPEWARVNRSMTLEEFKFIYFMEYAHRTVGRALGAVFALPALGFALAGRVNSALARRLLLLFTMGGTQGLVGWWMVRSGLDDPADPHAVPRVSPYRLASHLYWETPGWRKAFENTAAAQLHHRALALATLTAVAALFVASRRAPELPREARRWAAGLLHATGLQAALGLAALLTHVPVELGSAHQANAIAVFTVALALLHSLRPAAPALGALAPLVAPAAGLAVLGVGAAVAQAESHPRYQRAKE</sequence>
<comment type="cofactor">
    <cofactor evidence="1">
        <name>heme b</name>
        <dbReference type="ChEBI" id="CHEBI:60344"/>
    </cofactor>
</comment>
<comment type="catalytic activity">
    <reaction evidence="11">
        <text>Fe(II)-heme o + 2 A + H2O = Fe(II)-heme a + 2 AH2</text>
        <dbReference type="Rhea" id="RHEA:63388"/>
        <dbReference type="ChEBI" id="CHEBI:13193"/>
        <dbReference type="ChEBI" id="CHEBI:15377"/>
        <dbReference type="ChEBI" id="CHEBI:17499"/>
        <dbReference type="ChEBI" id="CHEBI:60530"/>
        <dbReference type="ChEBI" id="CHEBI:61715"/>
        <dbReference type="EC" id="1.17.99.9"/>
    </reaction>
    <physiologicalReaction direction="left-to-right" evidence="11">
        <dbReference type="Rhea" id="RHEA:63389"/>
    </physiologicalReaction>
</comment>
<feature type="transmembrane region" description="Helical" evidence="12">
    <location>
        <begin position="159"/>
        <end position="177"/>
    </location>
</feature>
<feature type="transmembrane region" description="Helical" evidence="12">
    <location>
        <begin position="284"/>
        <end position="304"/>
    </location>
</feature>
<name>A0AAD9MM71_PROWI</name>
<evidence type="ECO:0000256" key="8">
    <source>
        <dbReference type="ARBA" id="ARBA00023133"/>
    </source>
</evidence>
<feature type="transmembrane region" description="Helical" evidence="12">
    <location>
        <begin position="189"/>
        <end position="207"/>
    </location>
</feature>
<evidence type="ECO:0000256" key="11">
    <source>
        <dbReference type="ARBA" id="ARBA00048044"/>
    </source>
</evidence>
<evidence type="ECO:0000256" key="5">
    <source>
        <dbReference type="ARBA" id="ARBA00022989"/>
    </source>
</evidence>
<dbReference type="GO" id="GO:0005743">
    <property type="term" value="C:mitochondrial inner membrane"/>
    <property type="evidence" value="ECO:0007669"/>
    <property type="project" value="TreeGrafter"/>
</dbReference>
<organism evidence="13 14">
    <name type="scientific">Prototheca wickerhamii</name>
    <dbReference type="NCBI Taxonomy" id="3111"/>
    <lineage>
        <taxon>Eukaryota</taxon>
        <taxon>Viridiplantae</taxon>
        <taxon>Chlorophyta</taxon>
        <taxon>core chlorophytes</taxon>
        <taxon>Trebouxiophyceae</taxon>
        <taxon>Chlorellales</taxon>
        <taxon>Chlorellaceae</taxon>
        <taxon>Prototheca</taxon>
    </lineage>
</organism>
<proteinExistence type="predicted"/>
<dbReference type="InterPro" id="IPR003780">
    <property type="entry name" value="COX15/CtaA_fam"/>
</dbReference>
<dbReference type="PANTHER" id="PTHR23289">
    <property type="entry name" value="CYTOCHROME C OXIDASE ASSEMBLY PROTEIN COX15"/>
    <property type="match status" value="1"/>
</dbReference>
<evidence type="ECO:0000313" key="14">
    <source>
        <dbReference type="Proteomes" id="UP001255856"/>
    </source>
</evidence>
<evidence type="ECO:0000313" key="13">
    <source>
        <dbReference type="EMBL" id="KAK2076486.1"/>
    </source>
</evidence>
<dbReference type="GO" id="GO:0120547">
    <property type="term" value="F:heme A synthase activity"/>
    <property type="evidence" value="ECO:0007669"/>
    <property type="project" value="UniProtKB-EC"/>
</dbReference>
<evidence type="ECO:0000256" key="10">
    <source>
        <dbReference type="ARBA" id="ARBA00044501"/>
    </source>
</evidence>
<dbReference type="Pfam" id="PF02628">
    <property type="entry name" value="COX15-CtaA"/>
    <property type="match status" value="2"/>
</dbReference>
<gene>
    <name evidence="13" type="ORF">QBZ16_001012</name>
</gene>
<dbReference type="GO" id="GO:0006784">
    <property type="term" value="P:heme A biosynthetic process"/>
    <property type="evidence" value="ECO:0007669"/>
    <property type="project" value="InterPro"/>
</dbReference>
<evidence type="ECO:0000256" key="1">
    <source>
        <dbReference type="ARBA" id="ARBA00001970"/>
    </source>
</evidence>
<feature type="transmembrane region" description="Helical" evidence="12">
    <location>
        <begin position="255"/>
        <end position="272"/>
    </location>
</feature>